<comment type="subcellular location">
    <subcellularLocation>
        <location evidence="1">Cytoplasm</location>
        <location evidence="1">Cytoskeleton</location>
        <location evidence="1">Spindle</location>
    </subcellularLocation>
</comment>
<evidence type="ECO:0008006" key="9">
    <source>
        <dbReference type="Google" id="ProtNLM"/>
    </source>
</evidence>
<dbReference type="Pfam" id="PF13229">
    <property type="entry name" value="Beta_helix"/>
    <property type="match status" value="1"/>
</dbReference>
<dbReference type="EMBL" id="JAFJMO010000017">
    <property type="protein sequence ID" value="KAJ8252367.1"/>
    <property type="molecule type" value="Genomic_DNA"/>
</dbReference>
<dbReference type="Gene3D" id="2.160.20.10">
    <property type="entry name" value="Single-stranded right-handed beta-helix, Pectin lyase-like"/>
    <property type="match status" value="1"/>
</dbReference>
<dbReference type="InterPro" id="IPR057508">
    <property type="entry name" value="SHCBP-like_N"/>
</dbReference>
<dbReference type="OrthoDB" id="5978115at2759"/>
<keyword evidence="8" id="KW-1185">Reference proteome</keyword>
<feature type="region of interest" description="Disordered" evidence="4">
    <location>
        <begin position="582"/>
        <end position="656"/>
    </location>
</feature>
<evidence type="ECO:0000313" key="8">
    <source>
        <dbReference type="Proteomes" id="UP001152803"/>
    </source>
</evidence>
<sequence length="715" mass="80240">MADNIACSVNEQLDSNEQDTGHVNIEGRVEISPKKVNLDSETEMVTVGINEIRRDILQVKQGLFQNEDDDINDSGTDYVTGDKPGTLLQRAERVGDVALPDTFQTDQLLYYERFKAYQDYMLGDAKTSEVWAFTSDYLEKVVEPCDWRALWCTDVFDVLVEVVDVDYKQLKAKVELVLPLQCERKGCELTEESMKELLEVTQHKVPLQEVHAVYDDSGDFDQTALAVEHLRFFCRHIWRKWDEEDEDDDFDYFVRCVEPRLRLHYDILEDRVPAGLVAEYHAALRRCSEKFREFSSLRNGISSDAESELNDVSMVEGLKMCEQMEALKRKLRIIENPLLRYVLGYRGNSGQLSYCAKGPRPTGARVVHVVSSSMTVGLLHKLMADKLSPDFSGEEFELQFYSDPLPALNSCYEGDAVIVCPGHYHVTGSISIPDSVEVEGYGQPDEVVIEQKCKGDTFIETSGANIRISNLKFIQHDAIAGIFCVRQGKLEMENCVLQCETTGVIVRTSAQLSMNMCDLYGAKGAGLEVYLGSICSLVGNGIHHCKEGILIKDFADELDTMPKITMIKNVIHNNEGYGVILVKPENDPRSGSATAHATEEAEDGNVEEEVPENGELKDEGRECGTPLVTVEECPSDPRPPRRRSGVPPEFTEGNDAIKRELAATSAKKRRLQRSRAQGPGVTQTDHTLLSQDMFVSIEDNQFRRNGKGSFGTFLY</sequence>
<organism evidence="7 8">
    <name type="scientific">Conger conger</name>
    <name type="common">Conger eel</name>
    <name type="synonym">Muraena conger</name>
    <dbReference type="NCBI Taxonomy" id="82655"/>
    <lineage>
        <taxon>Eukaryota</taxon>
        <taxon>Metazoa</taxon>
        <taxon>Chordata</taxon>
        <taxon>Craniata</taxon>
        <taxon>Vertebrata</taxon>
        <taxon>Euteleostomi</taxon>
        <taxon>Actinopterygii</taxon>
        <taxon>Neopterygii</taxon>
        <taxon>Teleostei</taxon>
        <taxon>Anguilliformes</taxon>
        <taxon>Congridae</taxon>
        <taxon>Conger</taxon>
    </lineage>
</organism>
<dbReference type="InterPro" id="IPR011050">
    <property type="entry name" value="Pectin_lyase_fold/virulence"/>
</dbReference>
<dbReference type="PANTHER" id="PTHR14695">
    <property type="entry name" value="SHC SH2-DOMAIN BINDING PROTEIN 1-RELATED"/>
    <property type="match status" value="1"/>
</dbReference>
<dbReference type="InterPro" id="IPR039448">
    <property type="entry name" value="Beta_helix"/>
</dbReference>
<reference evidence="7" key="1">
    <citation type="journal article" date="2023" name="Science">
        <title>Genome structures resolve the early diversification of teleost fishes.</title>
        <authorList>
            <person name="Parey E."/>
            <person name="Louis A."/>
            <person name="Montfort J."/>
            <person name="Bouchez O."/>
            <person name="Roques C."/>
            <person name="Iampietro C."/>
            <person name="Lluch J."/>
            <person name="Castinel A."/>
            <person name="Donnadieu C."/>
            <person name="Desvignes T."/>
            <person name="Floi Bucao C."/>
            <person name="Jouanno E."/>
            <person name="Wen M."/>
            <person name="Mejri S."/>
            <person name="Dirks R."/>
            <person name="Jansen H."/>
            <person name="Henkel C."/>
            <person name="Chen W.J."/>
            <person name="Zahm M."/>
            <person name="Cabau C."/>
            <person name="Klopp C."/>
            <person name="Thompson A.W."/>
            <person name="Robinson-Rechavi M."/>
            <person name="Braasch I."/>
            <person name="Lecointre G."/>
            <person name="Bobe J."/>
            <person name="Postlethwait J.H."/>
            <person name="Berthelot C."/>
            <person name="Roest Crollius H."/>
            <person name="Guiguen Y."/>
        </authorList>
    </citation>
    <scope>NUCLEOTIDE SEQUENCE</scope>
    <source>
        <strain evidence="7">Concon-B</strain>
    </source>
</reference>
<keyword evidence="3" id="KW-0206">Cytoskeleton</keyword>
<feature type="domain" description="Right handed beta helix" evidence="5">
    <location>
        <begin position="462"/>
        <end position="582"/>
    </location>
</feature>
<protein>
    <recommendedName>
        <fullName evidence="9">Right handed beta helix domain-containing protein</fullName>
    </recommendedName>
</protein>
<evidence type="ECO:0000259" key="6">
    <source>
        <dbReference type="Pfam" id="PF23762"/>
    </source>
</evidence>
<gene>
    <name evidence="7" type="ORF">COCON_G00216790</name>
</gene>
<dbReference type="Proteomes" id="UP001152803">
    <property type="component" value="Unassembled WGS sequence"/>
</dbReference>
<accession>A0A9Q1CXE4</accession>
<evidence type="ECO:0000256" key="4">
    <source>
        <dbReference type="SAM" id="MobiDB-lite"/>
    </source>
</evidence>
<name>A0A9Q1CXE4_CONCO</name>
<evidence type="ECO:0000259" key="5">
    <source>
        <dbReference type="Pfam" id="PF13229"/>
    </source>
</evidence>
<comment type="caution">
    <text evidence="7">The sequence shown here is derived from an EMBL/GenBank/DDBJ whole genome shotgun (WGS) entry which is preliminary data.</text>
</comment>
<evidence type="ECO:0000256" key="3">
    <source>
        <dbReference type="ARBA" id="ARBA00023212"/>
    </source>
</evidence>
<evidence type="ECO:0000256" key="1">
    <source>
        <dbReference type="ARBA" id="ARBA00004186"/>
    </source>
</evidence>
<dbReference type="PANTHER" id="PTHR14695:SF8">
    <property type="entry name" value="SHC SH2 DOMAIN-BINDING PROTEIN 1"/>
    <property type="match status" value="1"/>
</dbReference>
<dbReference type="InterPro" id="IPR045140">
    <property type="entry name" value="SHCBP1-like"/>
</dbReference>
<proteinExistence type="predicted"/>
<dbReference type="AlphaFoldDB" id="A0A9Q1CXE4"/>
<dbReference type="SUPFAM" id="SSF51126">
    <property type="entry name" value="Pectin lyase-like"/>
    <property type="match status" value="1"/>
</dbReference>
<dbReference type="Pfam" id="PF23762">
    <property type="entry name" value="SHCBP_N"/>
    <property type="match status" value="1"/>
</dbReference>
<evidence type="ECO:0000256" key="2">
    <source>
        <dbReference type="ARBA" id="ARBA00022490"/>
    </source>
</evidence>
<dbReference type="InterPro" id="IPR012334">
    <property type="entry name" value="Pectin_lyas_fold"/>
</dbReference>
<keyword evidence="2" id="KW-0963">Cytoplasm</keyword>
<dbReference type="GO" id="GO:0008543">
    <property type="term" value="P:fibroblast growth factor receptor signaling pathway"/>
    <property type="evidence" value="ECO:0007669"/>
    <property type="project" value="TreeGrafter"/>
</dbReference>
<feature type="compositionally biased region" description="Acidic residues" evidence="4">
    <location>
        <begin position="600"/>
        <end position="612"/>
    </location>
</feature>
<feature type="domain" description="SHC SH2" evidence="6">
    <location>
        <begin position="112"/>
        <end position="340"/>
    </location>
</feature>
<dbReference type="GO" id="GO:0005819">
    <property type="term" value="C:spindle"/>
    <property type="evidence" value="ECO:0007669"/>
    <property type="project" value="UniProtKB-SubCell"/>
</dbReference>
<evidence type="ECO:0000313" key="7">
    <source>
        <dbReference type="EMBL" id="KAJ8252367.1"/>
    </source>
</evidence>